<protein>
    <submittedName>
        <fullName evidence="1">Uncharacterized protein</fullName>
    </submittedName>
</protein>
<gene>
    <name evidence="1" type="ORF">QG37_01011</name>
</gene>
<dbReference type="VEuPathDB" id="FungiDB:QG37_01011"/>
<evidence type="ECO:0000313" key="2">
    <source>
        <dbReference type="Proteomes" id="UP000037122"/>
    </source>
</evidence>
<evidence type="ECO:0000313" key="1">
    <source>
        <dbReference type="EMBL" id="KNE01676.1"/>
    </source>
</evidence>
<dbReference type="AlphaFoldDB" id="A0A0L0P6L8"/>
<sequence>MKIDDRLFQRIPRRRRQKLRKMWNWRWTEVKLAFFKYEIFIMMVKVPLRSSGYF</sequence>
<dbReference type="EMBL" id="LGST01000008">
    <property type="protein sequence ID" value="KNE01676.1"/>
    <property type="molecule type" value="Genomic_DNA"/>
</dbReference>
<comment type="caution">
    <text evidence="1">The sequence shown here is derived from an EMBL/GenBank/DDBJ whole genome shotgun (WGS) entry which is preliminary data.</text>
</comment>
<dbReference type="Proteomes" id="UP000037122">
    <property type="component" value="Unassembled WGS sequence"/>
</dbReference>
<proteinExistence type="predicted"/>
<accession>A0A0L0P6L8</accession>
<name>A0A0L0P6L8_CANAR</name>
<reference evidence="2" key="1">
    <citation type="journal article" date="2015" name="BMC Genomics">
        <title>Draft genome of a commonly misdiagnosed multidrug resistant pathogen Candida auris.</title>
        <authorList>
            <person name="Chatterjee S."/>
            <person name="Alampalli S.V."/>
            <person name="Nageshan R.K."/>
            <person name="Chettiar S.T."/>
            <person name="Joshi S."/>
            <person name="Tatu U.S."/>
        </authorList>
    </citation>
    <scope>NUCLEOTIDE SEQUENCE [LARGE SCALE GENOMIC DNA]</scope>
    <source>
        <strain evidence="2">6684</strain>
    </source>
</reference>
<organism evidence="1 2">
    <name type="scientific">Candidozyma auris</name>
    <name type="common">Yeast</name>
    <name type="synonym">Candida auris</name>
    <dbReference type="NCBI Taxonomy" id="498019"/>
    <lineage>
        <taxon>Eukaryota</taxon>
        <taxon>Fungi</taxon>
        <taxon>Dikarya</taxon>
        <taxon>Ascomycota</taxon>
        <taxon>Saccharomycotina</taxon>
        <taxon>Pichiomycetes</taxon>
        <taxon>Metschnikowiaceae</taxon>
        <taxon>Candidozyma</taxon>
    </lineage>
</organism>